<reference evidence="2" key="1">
    <citation type="submission" date="2020-02" db="EMBL/GenBank/DDBJ databases">
        <authorList>
            <person name="Meier V. D."/>
        </authorList>
    </citation>
    <scope>NUCLEOTIDE SEQUENCE</scope>
    <source>
        <strain evidence="2">AVDCRST_MAG79</strain>
    </source>
</reference>
<proteinExistence type="predicted"/>
<protein>
    <submittedName>
        <fullName evidence="2">Uncharacterized protein</fullName>
    </submittedName>
</protein>
<accession>A0A6J4U4X0</accession>
<feature type="non-terminal residue" evidence="2">
    <location>
        <position position="160"/>
    </location>
</feature>
<evidence type="ECO:0000313" key="2">
    <source>
        <dbReference type="EMBL" id="CAA9540870.1"/>
    </source>
</evidence>
<name>A0A6J4U4X0_9ACTN</name>
<feature type="non-terminal residue" evidence="2">
    <location>
        <position position="1"/>
    </location>
</feature>
<evidence type="ECO:0000256" key="1">
    <source>
        <dbReference type="SAM" id="MobiDB-lite"/>
    </source>
</evidence>
<dbReference type="AlphaFoldDB" id="A0A6J4U4X0"/>
<organism evidence="2">
    <name type="scientific">uncultured Thermoleophilia bacterium</name>
    <dbReference type="NCBI Taxonomy" id="1497501"/>
    <lineage>
        <taxon>Bacteria</taxon>
        <taxon>Bacillati</taxon>
        <taxon>Actinomycetota</taxon>
        <taxon>Thermoleophilia</taxon>
        <taxon>environmental samples</taxon>
    </lineage>
</organism>
<feature type="compositionally biased region" description="Basic and acidic residues" evidence="1">
    <location>
        <begin position="50"/>
        <end position="66"/>
    </location>
</feature>
<feature type="compositionally biased region" description="Basic residues" evidence="1">
    <location>
        <begin position="78"/>
        <end position="89"/>
    </location>
</feature>
<feature type="region of interest" description="Disordered" evidence="1">
    <location>
        <begin position="1"/>
        <end position="160"/>
    </location>
</feature>
<dbReference type="EMBL" id="CADCWC010000279">
    <property type="protein sequence ID" value="CAA9540870.1"/>
    <property type="molecule type" value="Genomic_DNA"/>
</dbReference>
<feature type="compositionally biased region" description="Basic and acidic residues" evidence="1">
    <location>
        <begin position="103"/>
        <end position="121"/>
    </location>
</feature>
<gene>
    <name evidence="2" type="ORF">AVDCRST_MAG79-1852</name>
</gene>
<sequence length="160" mass="17189">AHALRALRSLPRAGPVVGADDDAGLPQLPARRLPARRPVPRPLRPAGRRRVGDRPDGRAQRADRDGPAAGEPQGGRSDHRRRAALRHVHAPAVPRREPRRRRGAGELRGRRPDADDPRRAAGEAAQAAGDGGRRRSPGGHRGLVRAGGQRQEPGAAARRH</sequence>